<accession>L9UAM2</accession>
<organism evidence="6 7">
    <name type="scientific">Vreelandella titanicae BH1</name>
    <dbReference type="NCBI Taxonomy" id="1204738"/>
    <lineage>
        <taxon>Bacteria</taxon>
        <taxon>Pseudomonadati</taxon>
        <taxon>Pseudomonadota</taxon>
        <taxon>Gammaproteobacteria</taxon>
        <taxon>Oceanospirillales</taxon>
        <taxon>Halomonadaceae</taxon>
        <taxon>Vreelandella</taxon>
    </lineage>
</organism>
<keyword evidence="3" id="KW-0804">Transcription</keyword>
<dbReference type="EMBL" id="AOPO01000003">
    <property type="protein sequence ID" value="ELY21970.1"/>
    <property type="molecule type" value="Genomic_DNA"/>
</dbReference>
<dbReference type="PANTHER" id="PTHR30514:SF18">
    <property type="entry name" value="RPIR-FAMILY TRANSCRIPTIONAL REGULATOR"/>
    <property type="match status" value="1"/>
</dbReference>
<evidence type="ECO:0000256" key="3">
    <source>
        <dbReference type="ARBA" id="ARBA00023163"/>
    </source>
</evidence>
<keyword evidence="1" id="KW-0805">Transcription regulation</keyword>
<dbReference type="InterPro" id="IPR047640">
    <property type="entry name" value="RpiR-like"/>
</dbReference>
<dbReference type="PANTHER" id="PTHR30514">
    <property type="entry name" value="GLUCOKINASE"/>
    <property type="match status" value="1"/>
</dbReference>
<protein>
    <submittedName>
        <fullName evidence="6">Winged helix-turn-helix transcription repressor, DNA-binding</fullName>
    </submittedName>
</protein>
<evidence type="ECO:0000259" key="5">
    <source>
        <dbReference type="PROSITE" id="PS51464"/>
    </source>
</evidence>
<dbReference type="AlphaFoldDB" id="L9UAM2"/>
<sequence length="341" mass="37264">MSNSYDNEIGTLTKIFATNKSFKYSVKHVDHIFTEPTDYFFTEPTTMQPSDSLREQIIAQYDAMSAQLQQAARYVLEHPEEVALVSMREVARLAGVQPATMTRLAKFLGLPGYDELRAQHAAALRQGSDGFAAKVRQRVDEGSERGACDTASHMLQGLSAQLAKLCEPDSLRQLEATATRLRSARKVYVLGLRSCHAVAWHFHYVMTLLGERSVHLDGPGGTGGDGLIRATSEDVLLVISIKPYATGTLELAQLAKDKGAGIVSITDSEVSPLVGMSAQTILCPTETDSFFHTLTPALAVSEVLCSLLAEFDRPKTLDALQQADDHLSHLNTYATAIPRRQ</sequence>
<gene>
    <name evidence="6" type="ORF">HALTITAN_1090</name>
</gene>
<dbReference type="PATRIC" id="fig|1204738.3.peg.1632"/>
<dbReference type="GO" id="GO:1901135">
    <property type="term" value="P:carbohydrate derivative metabolic process"/>
    <property type="evidence" value="ECO:0007669"/>
    <property type="project" value="InterPro"/>
</dbReference>
<dbReference type="InterPro" id="IPR036388">
    <property type="entry name" value="WH-like_DNA-bd_sf"/>
</dbReference>
<dbReference type="SUPFAM" id="SSF46689">
    <property type="entry name" value="Homeodomain-like"/>
    <property type="match status" value="1"/>
</dbReference>
<dbReference type="InterPro" id="IPR046348">
    <property type="entry name" value="SIS_dom_sf"/>
</dbReference>
<proteinExistence type="predicted"/>
<dbReference type="Gene3D" id="1.10.10.10">
    <property type="entry name" value="Winged helix-like DNA-binding domain superfamily/Winged helix DNA-binding domain"/>
    <property type="match status" value="1"/>
</dbReference>
<keyword evidence="2 6" id="KW-0238">DNA-binding</keyword>
<evidence type="ECO:0000313" key="6">
    <source>
        <dbReference type="EMBL" id="ELY21970.1"/>
    </source>
</evidence>
<dbReference type="InterPro" id="IPR000281">
    <property type="entry name" value="HTH_RpiR"/>
</dbReference>
<dbReference type="InterPro" id="IPR035472">
    <property type="entry name" value="RpiR-like_SIS"/>
</dbReference>
<comment type="caution">
    <text evidence="6">The sequence shown here is derived from an EMBL/GenBank/DDBJ whole genome shotgun (WGS) entry which is preliminary data.</text>
</comment>
<dbReference type="GO" id="GO:0003700">
    <property type="term" value="F:DNA-binding transcription factor activity"/>
    <property type="evidence" value="ECO:0007669"/>
    <property type="project" value="InterPro"/>
</dbReference>
<reference evidence="6 7" key="1">
    <citation type="journal article" date="2013" name="Genome Announc.">
        <title>Draft Genome of the Marine Gammaproteobacterium Halomonas titanicae.</title>
        <authorList>
            <person name="Sanchez-Porro C."/>
            <person name="de la Haba R.R."/>
            <person name="Cruz-Hernandez N."/>
            <person name="Gonzalez J.M."/>
            <person name="Reyes-Guirao C."/>
            <person name="Navarro-Sampedro L."/>
            <person name="Carballo M."/>
            <person name="Ventosa A."/>
        </authorList>
    </citation>
    <scope>NUCLEOTIDE SEQUENCE [LARGE SCALE GENOMIC DNA]</scope>
    <source>
        <strain evidence="6 7">BH1</strain>
    </source>
</reference>
<evidence type="ECO:0000256" key="2">
    <source>
        <dbReference type="ARBA" id="ARBA00023125"/>
    </source>
</evidence>
<feature type="domain" description="HTH rpiR-type" evidence="4">
    <location>
        <begin position="51"/>
        <end position="127"/>
    </location>
</feature>
<evidence type="ECO:0000313" key="7">
    <source>
        <dbReference type="Proteomes" id="UP000011651"/>
    </source>
</evidence>
<dbReference type="SUPFAM" id="SSF53697">
    <property type="entry name" value="SIS domain"/>
    <property type="match status" value="1"/>
</dbReference>
<dbReference type="InterPro" id="IPR001347">
    <property type="entry name" value="SIS_dom"/>
</dbReference>
<evidence type="ECO:0000259" key="4">
    <source>
        <dbReference type="PROSITE" id="PS51071"/>
    </source>
</evidence>
<dbReference type="Gene3D" id="3.40.50.10490">
    <property type="entry name" value="Glucose-6-phosphate isomerase like protein, domain 1"/>
    <property type="match status" value="1"/>
</dbReference>
<dbReference type="PROSITE" id="PS51464">
    <property type="entry name" value="SIS"/>
    <property type="match status" value="1"/>
</dbReference>
<dbReference type="GO" id="GO:0003677">
    <property type="term" value="F:DNA binding"/>
    <property type="evidence" value="ECO:0007669"/>
    <property type="project" value="UniProtKB-KW"/>
</dbReference>
<dbReference type="CDD" id="cd05013">
    <property type="entry name" value="SIS_RpiR"/>
    <property type="match status" value="1"/>
</dbReference>
<dbReference type="Proteomes" id="UP000011651">
    <property type="component" value="Unassembled WGS sequence"/>
</dbReference>
<dbReference type="InterPro" id="IPR009057">
    <property type="entry name" value="Homeodomain-like_sf"/>
</dbReference>
<dbReference type="PROSITE" id="PS51071">
    <property type="entry name" value="HTH_RPIR"/>
    <property type="match status" value="1"/>
</dbReference>
<name>L9UAM2_9GAMM</name>
<dbReference type="GO" id="GO:0097367">
    <property type="term" value="F:carbohydrate derivative binding"/>
    <property type="evidence" value="ECO:0007669"/>
    <property type="project" value="InterPro"/>
</dbReference>
<dbReference type="Pfam" id="PF01380">
    <property type="entry name" value="SIS"/>
    <property type="match status" value="1"/>
</dbReference>
<evidence type="ECO:0000256" key="1">
    <source>
        <dbReference type="ARBA" id="ARBA00023015"/>
    </source>
</evidence>
<dbReference type="Pfam" id="PF01418">
    <property type="entry name" value="HTH_6"/>
    <property type="match status" value="1"/>
</dbReference>
<feature type="domain" description="SIS" evidence="5">
    <location>
        <begin position="177"/>
        <end position="314"/>
    </location>
</feature>